<evidence type="ECO:0008006" key="3">
    <source>
        <dbReference type="Google" id="ProtNLM"/>
    </source>
</evidence>
<comment type="caution">
    <text evidence="1">The sequence shown here is derived from an EMBL/GenBank/DDBJ whole genome shotgun (WGS) entry which is preliminary data.</text>
</comment>
<evidence type="ECO:0000313" key="2">
    <source>
        <dbReference type="Proteomes" id="UP001054252"/>
    </source>
</evidence>
<dbReference type="Proteomes" id="UP001054252">
    <property type="component" value="Unassembled WGS sequence"/>
</dbReference>
<evidence type="ECO:0000313" key="1">
    <source>
        <dbReference type="EMBL" id="GKV07037.1"/>
    </source>
</evidence>
<name>A0AAV5IYX6_9ROSI</name>
<organism evidence="1 2">
    <name type="scientific">Rubroshorea leprosula</name>
    <dbReference type="NCBI Taxonomy" id="152421"/>
    <lineage>
        <taxon>Eukaryota</taxon>
        <taxon>Viridiplantae</taxon>
        <taxon>Streptophyta</taxon>
        <taxon>Embryophyta</taxon>
        <taxon>Tracheophyta</taxon>
        <taxon>Spermatophyta</taxon>
        <taxon>Magnoliopsida</taxon>
        <taxon>eudicotyledons</taxon>
        <taxon>Gunneridae</taxon>
        <taxon>Pentapetalae</taxon>
        <taxon>rosids</taxon>
        <taxon>malvids</taxon>
        <taxon>Malvales</taxon>
        <taxon>Dipterocarpaceae</taxon>
        <taxon>Rubroshorea</taxon>
    </lineage>
</organism>
<dbReference type="AlphaFoldDB" id="A0AAV5IYX6"/>
<accession>A0AAV5IYX6</accession>
<proteinExistence type="predicted"/>
<keyword evidence="2" id="KW-1185">Reference proteome</keyword>
<reference evidence="1 2" key="1">
    <citation type="journal article" date="2021" name="Commun. Biol.">
        <title>The genome of Shorea leprosula (Dipterocarpaceae) highlights the ecological relevance of drought in aseasonal tropical rainforests.</title>
        <authorList>
            <person name="Ng K.K.S."/>
            <person name="Kobayashi M.J."/>
            <person name="Fawcett J.A."/>
            <person name="Hatakeyama M."/>
            <person name="Paape T."/>
            <person name="Ng C.H."/>
            <person name="Ang C.C."/>
            <person name="Tnah L.H."/>
            <person name="Lee C.T."/>
            <person name="Nishiyama T."/>
            <person name="Sese J."/>
            <person name="O'Brien M.J."/>
            <person name="Copetti D."/>
            <person name="Mohd Noor M.I."/>
            <person name="Ong R.C."/>
            <person name="Putra M."/>
            <person name="Sireger I.Z."/>
            <person name="Indrioko S."/>
            <person name="Kosugi Y."/>
            <person name="Izuno A."/>
            <person name="Isagi Y."/>
            <person name="Lee S.L."/>
            <person name="Shimizu K.K."/>
        </authorList>
    </citation>
    <scope>NUCLEOTIDE SEQUENCE [LARGE SCALE GENOMIC DNA]</scope>
    <source>
        <strain evidence="1">214</strain>
    </source>
</reference>
<sequence length="130" mass="14364">MSEENAATNLEKSAVDERIDKLEATMQTMADTLQTNQSHFALASYPPFEMNNPTLPTTTPLTLNIPPLMGQVPAIQPNPLVVMLRPAFEDGKSREVDHKLQQLEEALKAMQGPQAYGSIDLDDLCYYSGI</sequence>
<gene>
    <name evidence="1" type="ORF">SLEP1_g18848</name>
</gene>
<protein>
    <recommendedName>
        <fullName evidence="3">Mediator of RNA polymerase II transcription subunit 21</fullName>
    </recommendedName>
</protein>
<dbReference type="EMBL" id="BPVZ01000026">
    <property type="protein sequence ID" value="GKV07037.1"/>
    <property type="molecule type" value="Genomic_DNA"/>
</dbReference>